<proteinExistence type="predicted"/>
<dbReference type="GO" id="GO:0005886">
    <property type="term" value="C:plasma membrane"/>
    <property type="evidence" value="ECO:0007669"/>
    <property type="project" value="InterPro"/>
</dbReference>
<dbReference type="RefSeq" id="XP_004997697.1">
    <property type="nucleotide sequence ID" value="XM_004997640.1"/>
</dbReference>
<keyword evidence="2" id="KW-0472">Membrane</keyword>
<keyword evidence="2" id="KW-1133">Transmembrane helix</keyword>
<dbReference type="PANTHER" id="PTHR23302:SF5">
    <property type="entry name" value="TRANSMEMBRANE CHANNEL-LIKE PROTEIN 5"/>
    <property type="match status" value="1"/>
</dbReference>
<sequence length="392" mass="43915">MRKKRGVVDVTVHEDDDEEEGGVRGASSRNGGGRRRRGMGSIGSSGIGHGRARQQAASGARDERVGERVPLLAKDDPDETNVSSSFSSFSPHAETRLGVPAASSQRDSLAREEQAARDAELKAIQRKSRRFSESEAEAQLGPLLEEADESSVESQVAHVTTHAHPFDSRPLSTVDDLARQQLVGARPFSGVEEDIDNAHRDLTPDQLIQKLQALPVDFPIGMKRKLQLRRTLLNELRRQGQLEQALPQERRHKQKRALTTAWSSLLPFSRSLYVIESKFGTDVASYYSLDAFTRDVHAFCLHQGGYYLPYAYFVAMFVYFMIQLILLVHELVPRLDADKSLNPLPVSSIFLTWDFKVRTRNDAETHRARFKKNMHAALEKVYSIVATAVLLL</sequence>
<gene>
    <name evidence="3" type="ORF">PTSG_01719</name>
</gene>
<reference evidence="3" key="1">
    <citation type="submission" date="2009-08" db="EMBL/GenBank/DDBJ databases">
        <title>Annotation of Salpingoeca rosetta.</title>
        <authorList>
            <consortium name="The Broad Institute Genome Sequencing Platform"/>
            <person name="Russ C."/>
            <person name="Cuomo C."/>
            <person name="Burger G."/>
            <person name="Gray M.W."/>
            <person name="Holland P.W.H."/>
            <person name="King N."/>
            <person name="Lang F.B.F."/>
            <person name="Roger A.J."/>
            <person name="Ruiz-Trillo I."/>
            <person name="Young S.K."/>
            <person name="Zeng Q."/>
            <person name="Gargeya S."/>
            <person name="Alvarado L."/>
            <person name="Berlin A."/>
            <person name="Chapman S.B."/>
            <person name="Chen Z."/>
            <person name="Freedman E."/>
            <person name="Gellesch M."/>
            <person name="Goldberg J."/>
            <person name="Griggs A."/>
            <person name="Gujja S."/>
            <person name="Heilman E."/>
            <person name="Heiman D."/>
            <person name="Howarth C."/>
            <person name="Mehta T."/>
            <person name="Neiman D."/>
            <person name="Pearson M."/>
            <person name="Roberts A."/>
            <person name="Saif S."/>
            <person name="Shea T."/>
            <person name="Shenoy N."/>
            <person name="Sisk P."/>
            <person name="Stolte C."/>
            <person name="Sykes S."/>
            <person name="White J."/>
            <person name="Yandava C."/>
            <person name="Haas B."/>
            <person name="Nusbaum C."/>
            <person name="Birren B."/>
        </authorList>
    </citation>
    <scope>NUCLEOTIDE SEQUENCE [LARGE SCALE GENOMIC DNA]</scope>
    <source>
        <strain evidence="3">ATCC 50818</strain>
    </source>
</reference>
<evidence type="ECO:0000256" key="2">
    <source>
        <dbReference type="SAM" id="Phobius"/>
    </source>
</evidence>
<evidence type="ECO:0008006" key="5">
    <source>
        <dbReference type="Google" id="ProtNLM"/>
    </source>
</evidence>
<protein>
    <recommendedName>
        <fullName evidence="5">Transmembrane protein</fullName>
    </recommendedName>
</protein>
<accession>F2TYR6</accession>
<feature type="compositionally biased region" description="Gly residues" evidence="1">
    <location>
        <begin position="40"/>
        <end position="49"/>
    </location>
</feature>
<dbReference type="EMBL" id="GL832957">
    <property type="protein sequence ID" value="EGD78740.1"/>
    <property type="molecule type" value="Genomic_DNA"/>
</dbReference>
<keyword evidence="2" id="KW-0812">Transmembrane</keyword>
<dbReference type="PANTHER" id="PTHR23302">
    <property type="entry name" value="TRANSMEMBRANE CHANNEL-RELATED"/>
    <property type="match status" value="1"/>
</dbReference>
<evidence type="ECO:0000313" key="3">
    <source>
        <dbReference type="EMBL" id="EGD78740.1"/>
    </source>
</evidence>
<dbReference type="AlphaFoldDB" id="F2TYR6"/>
<evidence type="ECO:0000313" key="4">
    <source>
        <dbReference type="Proteomes" id="UP000007799"/>
    </source>
</evidence>
<feature type="region of interest" description="Disordered" evidence="1">
    <location>
        <begin position="1"/>
        <end position="116"/>
    </location>
</feature>
<dbReference type="KEGG" id="sre:PTSG_01719"/>
<feature type="transmembrane region" description="Helical" evidence="2">
    <location>
        <begin position="310"/>
        <end position="332"/>
    </location>
</feature>
<dbReference type="InterPro" id="IPR038900">
    <property type="entry name" value="TMC"/>
</dbReference>
<name>F2TYR6_SALR5</name>
<evidence type="ECO:0000256" key="1">
    <source>
        <dbReference type="SAM" id="MobiDB-lite"/>
    </source>
</evidence>
<organism evidence="4">
    <name type="scientific">Salpingoeca rosetta (strain ATCC 50818 / BSB-021)</name>
    <dbReference type="NCBI Taxonomy" id="946362"/>
    <lineage>
        <taxon>Eukaryota</taxon>
        <taxon>Choanoflagellata</taxon>
        <taxon>Craspedida</taxon>
        <taxon>Salpingoecidae</taxon>
        <taxon>Salpingoeca</taxon>
    </lineage>
</organism>
<dbReference type="Proteomes" id="UP000007799">
    <property type="component" value="Unassembled WGS sequence"/>
</dbReference>
<dbReference type="InParanoid" id="F2TYR6"/>
<dbReference type="GeneID" id="16078293"/>
<keyword evidence="4" id="KW-1185">Reference proteome</keyword>
<dbReference type="GO" id="GO:0008381">
    <property type="term" value="F:mechanosensitive monoatomic ion channel activity"/>
    <property type="evidence" value="ECO:0007669"/>
    <property type="project" value="TreeGrafter"/>
</dbReference>